<evidence type="ECO:0000313" key="1">
    <source>
        <dbReference type="EMBL" id="EKC55222.1"/>
    </source>
</evidence>
<feature type="non-terminal residue" evidence="1">
    <location>
        <position position="47"/>
    </location>
</feature>
<dbReference type="InterPro" id="IPR029052">
    <property type="entry name" value="Metallo-depent_PP-like"/>
</dbReference>
<comment type="caution">
    <text evidence="1">The sequence shown here is derived from an EMBL/GenBank/DDBJ whole genome shotgun (WGS) entry which is preliminary data.</text>
</comment>
<dbReference type="Gene3D" id="3.60.21.10">
    <property type="match status" value="1"/>
</dbReference>
<protein>
    <submittedName>
        <fullName evidence="1">Uncharacterized protein</fullName>
    </submittedName>
</protein>
<dbReference type="SUPFAM" id="SSF56300">
    <property type="entry name" value="Metallo-dependent phosphatases"/>
    <property type="match status" value="1"/>
</dbReference>
<sequence length="47" mass="5021">MSNTINILAVGDVVSASGCEKLRNCLPKFKRENNIDVTVVNGENSAV</sequence>
<dbReference type="InterPro" id="IPR005235">
    <property type="entry name" value="YmdB-like"/>
</dbReference>
<dbReference type="Pfam" id="PF13277">
    <property type="entry name" value="YmdB"/>
    <property type="match status" value="1"/>
</dbReference>
<accession>K1S3K2</accession>
<reference evidence="1" key="1">
    <citation type="journal article" date="2013" name="Environ. Microbiol.">
        <title>Microbiota from the distal guts of lean and obese adolescents exhibit partial functional redundancy besides clear differences in community structure.</title>
        <authorList>
            <person name="Ferrer M."/>
            <person name="Ruiz A."/>
            <person name="Lanza F."/>
            <person name="Haange S.B."/>
            <person name="Oberbach A."/>
            <person name="Till H."/>
            <person name="Bargiela R."/>
            <person name="Campoy C."/>
            <person name="Segura M.T."/>
            <person name="Richter M."/>
            <person name="von Bergen M."/>
            <person name="Seifert J."/>
            <person name="Suarez A."/>
        </authorList>
    </citation>
    <scope>NUCLEOTIDE SEQUENCE</scope>
</reference>
<name>K1S3K2_9ZZZZ</name>
<organism evidence="1">
    <name type="scientific">human gut metagenome</name>
    <dbReference type="NCBI Taxonomy" id="408170"/>
    <lineage>
        <taxon>unclassified sequences</taxon>
        <taxon>metagenomes</taxon>
        <taxon>organismal metagenomes</taxon>
    </lineage>
</organism>
<dbReference type="AlphaFoldDB" id="K1S3K2"/>
<proteinExistence type="predicted"/>
<gene>
    <name evidence="1" type="ORF">OBE_11671</name>
</gene>
<dbReference type="EMBL" id="AJWZ01008045">
    <property type="protein sequence ID" value="EKC55222.1"/>
    <property type="molecule type" value="Genomic_DNA"/>
</dbReference>